<dbReference type="Proteomes" id="UP000178726">
    <property type="component" value="Unassembled WGS sequence"/>
</dbReference>
<dbReference type="STRING" id="1798689.A3I29_01160"/>
<dbReference type="PANTHER" id="PTHR42831:SF1">
    <property type="entry name" value="FE-S PROTEIN MATURATION AUXILIARY FACTOR YITW"/>
    <property type="match status" value="1"/>
</dbReference>
<organism evidence="2 3">
    <name type="scientific">Candidatus Magasanikbacteria bacterium RIFCSPLOWO2_02_FULL_44_11</name>
    <dbReference type="NCBI Taxonomy" id="1798689"/>
    <lineage>
        <taxon>Bacteria</taxon>
        <taxon>Candidatus Magasanikiibacteriota</taxon>
    </lineage>
</organism>
<dbReference type="InterPro" id="IPR052339">
    <property type="entry name" value="Fe-S_Maturation_MIP18"/>
</dbReference>
<reference evidence="2 3" key="1">
    <citation type="journal article" date="2016" name="Nat. Commun.">
        <title>Thousands of microbial genomes shed light on interconnected biogeochemical processes in an aquifer system.</title>
        <authorList>
            <person name="Anantharaman K."/>
            <person name="Brown C.T."/>
            <person name="Hug L.A."/>
            <person name="Sharon I."/>
            <person name="Castelle C.J."/>
            <person name="Probst A.J."/>
            <person name="Thomas B.C."/>
            <person name="Singh A."/>
            <person name="Wilkins M.J."/>
            <person name="Karaoz U."/>
            <person name="Brodie E.L."/>
            <person name="Williams K.H."/>
            <person name="Hubbard S.S."/>
            <person name="Banfield J.F."/>
        </authorList>
    </citation>
    <scope>NUCLEOTIDE SEQUENCE [LARGE SCALE GENOMIC DNA]</scope>
</reference>
<evidence type="ECO:0000313" key="2">
    <source>
        <dbReference type="EMBL" id="OGH80700.1"/>
    </source>
</evidence>
<protein>
    <recommendedName>
        <fullName evidence="1">MIP18 family-like domain-containing protein</fullName>
    </recommendedName>
</protein>
<accession>A0A1F6NAC1</accession>
<name>A0A1F6NAC1_9BACT</name>
<dbReference type="Gene3D" id="3.30.300.130">
    <property type="entry name" value="Fe-S cluster assembly (FSCA)"/>
    <property type="match status" value="1"/>
</dbReference>
<comment type="caution">
    <text evidence="2">The sequence shown here is derived from an EMBL/GenBank/DDBJ whole genome shotgun (WGS) entry which is preliminary data.</text>
</comment>
<dbReference type="PANTHER" id="PTHR42831">
    <property type="entry name" value="FE-S PROTEIN MATURATION AUXILIARY FACTOR YITW"/>
    <property type="match status" value="1"/>
</dbReference>
<dbReference type="InterPro" id="IPR034904">
    <property type="entry name" value="FSCA_dom_sf"/>
</dbReference>
<dbReference type="AlphaFoldDB" id="A0A1F6NAC1"/>
<proteinExistence type="predicted"/>
<evidence type="ECO:0000259" key="1">
    <source>
        <dbReference type="Pfam" id="PF01883"/>
    </source>
</evidence>
<sequence length="96" mass="10901">MTFTKDDIIDILKTVLDPEVHLDVWTMGLIYNIEVTGKKVAILMTYTTPFCPWGPQLNDEIITTLKDHLGATEVDITLTFDPPYKMTEDLRAMLGI</sequence>
<feature type="domain" description="MIP18 family-like" evidence="1">
    <location>
        <begin position="5"/>
        <end position="75"/>
    </location>
</feature>
<dbReference type="InterPro" id="IPR002744">
    <property type="entry name" value="MIP18-like"/>
</dbReference>
<dbReference type="EMBL" id="MFQK01000035">
    <property type="protein sequence ID" value="OGH80700.1"/>
    <property type="molecule type" value="Genomic_DNA"/>
</dbReference>
<evidence type="ECO:0000313" key="3">
    <source>
        <dbReference type="Proteomes" id="UP000178726"/>
    </source>
</evidence>
<dbReference type="SUPFAM" id="SSF117916">
    <property type="entry name" value="Fe-S cluster assembly (FSCA) domain-like"/>
    <property type="match status" value="1"/>
</dbReference>
<dbReference type="Pfam" id="PF01883">
    <property type="entry name" value="FeS_assembly_P"/>
    <property type="match status" value="1"/>
</dbReference>
<gene>
    <name evidence="2" type="ORF">A3I29_01160</name>
</gene>